<dbReference type="EMBL" id="CP001787">
    <property type="protein sequence ID" value="ACX71972.1"/>
    <property type="molecule type" value="Genomic_DNA"/>
</dbReference>
<dbReference type="eggNOG" id="arCOG02298">
    <property type="taxonomic scope" value="Archaea"/>
</dbReference>
<dbReference type="PANTHER" id="PTHR36506:SF1">
    <property type="entry name" value="PREFLAGELLIN PEPTIDASE"/>
    <property type="match status" value="1"/>
</dbReference>
<dbReference type="PANTHER" id="PTHR36506">
    <property type="entry name" value="PREFLAGELLIN PEPTIDASE"/>
    <property type="match status" value="1"/>
</dbReference>
<feature type="transmembrane region" description="Helical" evidence="6">
    <location>
        <begin position="53"/>
        <end position="76"/>
    </location>
</feature>
<sequence length="237" mass="26719">MEINYLIGLVGLIIASICDLKDREINDCIWIFITIFGFLYWGYFSFLMHNFIYIGYSVVGFLICFAIGYIMFLFGVGGGDGKLLMGLGALIPKYKMPIFTPFGNLLNISLIPSFPLMVLINAIFLSIFLPIIIFLKNVAKGVKPETKKEFICMFIGEKMKVATAKEKERLIMGTQDNINFLPSAEDACNFLKFDDNEEVWATPAIPFAIPLLVSYILTPYIGDKIIYMFLSMLGLSL</sequence>
<dbReference type="InterPro" id="IPR054964">
    <property type="entry name" value="Arch_preflagellin_pept"/>
</dbReference>
<dbReference type="InterPro" id="IPR052218">
    <property type="entry name" value="Preflagellin_Peptidase"/>
</dbReference>
<name>C9REH0_METVM</name>
<keyword evidence="9" id="KW-1185">Reference proteome</keyword>
<feature type="transmembrane region" description="Helical" evidence="6">
    <location>
        <begin position="29"/>
        <end position="46"/>
    </location>
</feature>
<evidence type="ECO:0000256" key="5">
    <source>
        <dbReference type="ARBA" id="ARBA00023136"/>
    </source>
</evidence>
<dbReference type="InterPro" id="IPR000045">
    <property type="entry name" value="Prepilin_IV_endopep_pep"/>
</dbReference>
<dbReference type="Gene3D" id="1.20.120.1220">
    <property type="match status" value="1"/>
</dbReference>
<dbReference type="Pfam" id="PF01478">
    <property type="entry name" value="Peptidase_A24"/>
    <property type="match status" value="1"/>
</dbReference>
<dbReference type="GO" id="GO:0004190">
    <property type="term" value="F:aspartic-type endopeptidase activity"/>
    <property type="evidence" value="ECO:0007669"/>
    <property type="project" value="InterPro"/>
</dbReference>
<dbReference type="Proteomes" id="UP000002063">
    <property type="component" value="Chromosome"/>
</dbReference>
<feature type="domain" description="Prepilin type IV endopeptidase peptidase" evidence="7">
    <location>
        <begin position="7"/>
        <end position="129"/>
    </location>
</feature>
<evidence type="ECO:0000256" key="3">
    <source>
        <dbReference type="ARBA" id="ARBA00022692"/>
    </source>
</evidence>
<keyword evidence="3 6" id="KW-0812">Transmembrane</keyword>
<accession>C9REH0</accession>
<comment type="subcellular location">
    <subcellularLocation>
        <location evidence="1">Cell membrane</location>
        <topology evidence="1">Multi-pass membrane protein</topology>
    </subcellularLocation>
</comment>
<dbReference type="NCBIfam" id="NF040695">
    <property type="entry name" value="FlaK_Arch"/>
    <property type="match status" value="1"/>
</dbReference>
<dbReference type="GeneID" id="8512429"/>
<dbReference type="RefSeq" id="WP_012819518.1">
    <property type="nucleotide sequence ID" value="NC_013407.1"/>
</dbReference>
<evidence type="ECO:0000256" key="1">
    <source>
        <dbReference type="ARBA" id="ARBA00004651"/>
    </source>
</evidence>
<gene>
    <name evidence="8" type="ordered locus">Metvu_0103</name>
</gene>
<dbReference type="AlphaFoldDB" id="C9REH0"/>
<evidence type="ECO:0000313" key="8">
    <source>
        <dbReference type="EMBL" id="ACX71972.1"/>
    </source>
</evidence>
<keyword evidence="5 6" id="KW-0472">Membrane</keyword>
<protein>
    <submittedName>
        <fullName evidence="8">Peptidase A24B, FlaK domain protein</fullName>
    </submittedName>
</protein>
<dbReference type="OrthoDB" id="19094at2157"/>
<feature type="transmembrane region" description="Helical" evidence="6">
    <location>
        <begin position="114"/>
        <end position="135"/>
    </location>
</feature>
<dbReference type="STRING" id="579137.Metvu_0103"/>
<evidence type="ECO:0000256" key="2">
    <source>
        <dbReference type="ARBA" id="ARBA00022475"/>
    </source>
</evidence>
<reference evidence="8" key="1">
    <citation type="submission" date="2009-10" db="EMBL/GenBank/DDBJ databases">
        <title>Complete sequence of chromosome of Methanocaldococcus vulcanius M7.</title>
        <authorList>
            <consortium name="US DOE Joint Genome Institute"/>
            <person name="Lucas S."/>
            <person name="Copeland A."/>
            <person name="Lapidus A."/>
            <person name="Glavina del Rio T."/>
            <person name="Dalin E."/>
            <person name="Tice H."/>
            <person name="Bruce D."/>
            <person name="Goodwin L."/>
            <person name="Pitluck S."/>
            <person name="Lcollab F.I."/>
            <person name="Brettin T."/>
            <person name="Detter J.C."/>
            <person name="Han C."/>
            <person name="Tapia R."/>
            <person name="Kuske C.R."/>
            <person name="Schmutz J."/>
            <person name="Larimer F."/>
            <person name="Land M."/>
            <person name="Hauser L."/>
            <person name="Kyrpides N."/>
            <person name="Ovchinikova G."/>
            <person name="Sieprawska-Lupa M."/>
            <person name="Whitman W.B."/>
            <person name="Woyke T."/>
        </authorList>
    </citation>
    <scope>NUCLEOTIDE SEQUENCE [LARGE SCALE GENOMIC DNA]</scope>
    <source>
        <strain evidence="8">M7</strain>
    </source>
</reference>
<proteinExistence type="predicted"/>
<keyword evidence="2" id="KW-1003">Cell membrane</keyword>
<evidence type="ECO:0000256" key="6">
    <source>
        <dbReference type="SAM" id="Phobius"/>
    </source>
</evidence>
<dbReference type="GO" id="GO:0005886">
    <property type="term" value="C:plasma membrane"/>
    <property type="evidence" value="ECO:0007669"/>
    <property type="project" value="UniProtKB-SubCell"/>
</dbReference>
<evidence type="ECO:0000259" key="7">
    <source>
        <dbReference type="Pfam" id="PF01478"/>
    </source>
</evidence>
<keyword evidence="4 6" id="KW-1133">Transmembrane helix</keyword>
<dbReference type="HOGENOM" id="CLU_1197648_0_0_2"/>
<dbReference type="MEROPS" id="A24.016"/>
<dbReference type="KEGG" id="mvu:Metvu_0103"/>
<organism evidence="8 9">
    <name type="scientific">Methanocaldococcus vulcanius (strain ATCC 700851 / DSM 12094 / M7)</name>
    <name type="common">Methanococcus vulcanius</name>
    <dbReference type="NCBI Taxonomy" id="579137"/>
    <lineage>
        <taxon>Archaea</taxon>
        <taxon>Methanobacteriati</taxon>
        <taxon>Methanobacteriota</taxon>
        <taxon>Methanomada group</taxon>
        <taxon>Methanococci</taxon>
        <taxon>Methanococcales</taxon>
        <taxon>Methanocaldococcaceae</taxon>
        <taxon>Methanocaldococcus</taxon>
    </lineage>
</organism>
<dbReference type="Gene3D" id="6.10.250.3240">
    <property type="match status" value="1"/>
</dbReference>
<evidence type="ECO:0000313" key="9">
    <source>
        <dbReference type="Proteomes" id="UP000002063"/>
    </source>
</evidence>
<evidence type="ECO:0000256" key="4">
    <source>
        <dbReference type="ARBA" id="ARBA00022989"/>
    </source>
</evidence>